<organism evidence="1 2">
    <name type="scientific">Phlebiopsis gigantea (strain 11061_1 CR5-6)</name>
    <name type="common">White-rot fungus</name>
    <name type="synonym">Peniophora gigantea</name>
    <dbReference type="NCBI Taxonomy" id="745531"/>
    <lineage>
        <taxon>Eukaryota</taxon>
        <taxon>Fungi</taxon>
        <taxon>Dikarya</taxon>
        <taxon>Basidiomycota</taxon>
        <taxon>Agaricomycotina</taxon>
        <taxon>Agaricomycetes</taxon>
        <taxon>Polyporales</taxon>
        <taxon>Phanerochaetaceae</taxon>
        <taxon>Phlebiopsis</taxon>
    </lineage>
</organism>
<dbReference type="EMBL" id="KN840600">
    <property type="protein sequence ID" value="KIP03787.1"/>
    <property type="molecule type" value="Genomic_DNA"/>
</dbReference>
<protein>
    <submittedName>
        <fullName evidence="1">Uncharacterized protein</fullName>
    </submittedName>
</protein>
<sequence>MEHPPSASNDEYHNFLAYDNLPGILIPQKVYMDPTLRQKPEPKDVRTFATFYRHETRGATLSAGPRATLGVSLAEALAFDPVVMKQARDIPDLALASLEDRTLKFILEWPGCTPYLSAYTRYGRERCVWSAARIAYEVARAVRCFYDKFEKHISRCSPTDDWTPNRIPFDKLYLLELRQSNDEYHSFLSYDNLPGILIPQSVYLGTNQEPKDVRTFATFYRHQTLGATISAEPGATLGVSLAEALAFDSDVMKQARHSRDPALAHLHDLTIKFILAWPGCIYYVPRYTGRCAWTAARISYEVARAVHGFYEAYEQHVSVNIPTDDWGPEQVPFNKLYLLELRQISERVFQPVLYYDAHQ</sequence>
<reference evidence="1 2" key="1">
    <citation type="journal article" date="2014" name="PLoS Genet.">
        <title>Analysis of the Phlebiopsis gigantea genome, transcriptome and secretome provides insight into its pioneer colonization strategies of wood.</title>
        <authorList>
            <person name="Hori C."/>
            <person name="Ishida T."/>
            <person name="Igarashi K."/>
            <person name="Samejima M."/>
            <person name="Suzuki H."/>
            <person name="Master E."/>
            <person name="Ferreira P."/>
            <person name="Ruiz-Duenas F.J."/>
            <person name="Held B."/>
            <person name="Canessa P."/>
            <person name="Larrondo L.F."/>
            <person name="Schmoll M."/>
            <person name="Druzhinina I.S."/>
            <person name="Kubicek C.P."/>
            <person name="Gaskell J.A."/>
            <person name="Kersten P."/>
            <person name="St John F."/>
            <person name="Glasner J."/>
            <person name="Sabat G."/>
            <person name="Splinter BonDurant S."/>
            <person name="Syed K."/>
            <person name="Yadav J."/>
            <person name="Mgbeahuruike A.C."/>
            <person name="Kovalchuk A."/>
            <person name="Asiegbu F.O."/>
            <person name="Lackner G."/>
            <person name="Hoffmeister D."/>
            <person name="Rencoret J."/>
            <person name="Gutierrez A."/>
            <person name="Sun H."/>
            <person name="Lindquist E."/>
            <person name="Barry K."/>
            <person name="Riley R."/>
            <person name="Grigoriev I.V."/>
            <person name="Henrissat B."/>
            <person name="Kues U."/>
            <person name="Berka R.M."/>
            <person name="Martinez A.T."/>
            <person name="Covert S.F."/>
            <person name="Blanchette R.A."/>
            <person name="Cullen D."/>
        </authorList>
    </citation>
    <scope>NUCLEOTIDE SEQUENCE [LARGE SCALE GENOMIC DNA]</scope>
    <source>
        <strain evidence="1 2">11061_1 CR5-6</strain>
    </source>
</reference>
<dbReference type="AlphaFoldDB" id="A0A0C3S2F3"/>
<accession>A0A0C3S2F3</accession>
<keyword evidence="2" id="KW-1185">Reference proteome</keyword>
<dbReference type="HOGENOM" id="CLU_771852_0_0_1"/>
<name>A0A0C3S2F3_PHLG1</name>
<gene>
    <name evidence="1" type="ORF">PHLGIDRAFT_121273</name>
</gene>
<evidence type="ECO:0000313" key="2">
    <source>
        <dbReference type="Proteomes" id="UP000053257"/>
    </source>
</evidence>
<dbReference type="Proteomes" id="UP000053257">
    <property type="component" value="Unassembled WGS sequence"/>
</dbReference>
<evidence type="ECO:0000313" key="1">
    <source>
        <dbReference type="EMBL" id="KIP03787.1"/>
    </source>
</evidence>
<proteinExistence type="predicted"/>